<comment type="caution">
    <text evidence="11">The sequence shown here is derived from an EMBL/GenBank/DDBJ whole genome shotgun (WGS) entry which is preliminary data.</text>
</comment>
<evidence type="ECO:0000256" key="9">
    <source>
        <dbReference type="PIRSR" id="PIRSR605493-1"/>
    </source>
</evidence>
<proteinExistence type="inferred from homology"/>
<comment type="cofactor">
    <cofactor evidence="2 10">
        <name>a divalent metal cation</name>
        <dbReference type="ChEBI" id="CHEBI:60240"/>
    </cofactor>
</comment>
<feature type="binding site" evidence="9">
    <location>
        <position position="98"/>
    </location>
    <ligand>
        <name>Mg(2+)</name>
        <dbReference type="ChEBI" id="CHEBI:18420"/>
    </ligand>
</feature>
<dbReference type="CDD" id="cd16841">
    <property type="entry name" value="RraA_family"/>
    <property type="match status" value="1"/>
</dbReference>
<dbReference type="EC" id="4.1.3.17" evidence="10"/>
<comment type="similarity">
    <text evidence="3 10">Belongs to the class II aldolase/RraA-like family.</text>
</comment>
<keyword evidence="5 9" id="KW-0479">Metal-binding</keyword>
<evidence type="ECO:0000256" key="6">
    <source>
        <dbReference type="ARBA" id="ARBA00023239"/>
    </source>
</evidence>
<protein>
    <recommendedName>
        <fullName evidence="10">4-hydroxy-4-methyl-2-oxoglutarate aldolase</fullName>
        <shortName evidence="10">HMG aldolase</shortName>
        <ecNumber evidence="10">4.1.1.112</ecNumber>
        <ecNumber evidence="10">4.1.3.17</ecNumber>
    </recommendedName>
    <alternativeName>
        <fullName evidence="10">Oxaloacetate decarboxylase</fullName>
    </alternativeName>
</protein>
<dbReference type="NCBIfam" id="TIGR01935">
    <property type="entry name" value="NOT-MenG"/>
    <property type="match status" value="1"/>
</dbReference>
<dbReference type="InterPro" id="IPR036704">
    <property type="entry name" value="RraA/RraA-like_sf"/>
</dbReference>
<keyword evidence="6 10" id="KW-0456">Lyase</keyword>
<dbReference type="PANTHER" id="PTHR33254:SF4">
    <property type="entry name" value="4-HYDROXY-4-METHYL-2-OXOGLUTARATE ALDOLASE 3-RELATED"/>
    <property type="match status" value="1"/>
</dbReference>
<dbReference type="InterPro" id="IPR010203">
    <property type="entry name" value="RraA"/>
</dbReference>
<dbReference type="Pfam" id="PF03737">
    <property type="entry name" value="RraA-like"/>
    <property type="match status" value="1"/>
</dbReference>
<dbReference type="NCBIfam" id="NF009134">
    <property type="entry name" value="PRK12487.1"/>
    <property type="match status" value="1"/>
</dbReference>
<comment type="catalytic activity">
    <reaction evidence="1 10">
        <text>4-hydroxy-4-methyl-2-oxoglutarate = 2 pyruvate</text>
        <dbReference type="Rhea" id="RHEA:22748"/>
        <dbReference type="ChEBI" id="CHEBI:15361"/>
        <dbReference type="ChEBI" id="CHEBI:58276"/>
        <dbReference type="EC" id="4.1.3.17"/>
    </reaction>
</comment>
<evidence type="ECO:0000256" key="3">
    <source>
        <dbReference type="ARBA" id="ARBA00008621"/>
    </source>
</evidence>
<dbReference type="EC" id="4.1.1.112" evidence="10"/>
<evidence type="ECO:0000313" key="11">
    <source>
        <dbReference type="EMBL" id="GLS84484.1"/>
    </source>
</evidence>
<dbReference type="RefSeq" id="WP_095499289.1">
    <property type="nucleotide sequence ID" value="NZ_BSPO01000003.1"/>
</dbReference>
<evidence type="ECO:0000256" key="4">
    <source>
        <dbReference type="ARBA" id="ARBA00011233"/>
    </source>
</evidence>
<dbReference type="InterPro" id="IPR005493">
    <property type="entry name" value="RraA/RraA-like"/>
</dbReference>
<evidence type="ECO:0000256" key="5">
    <source>
        <dbReference type="ARBA" id="ARBA00022723"/>
    </source>
</evidence>
<dbReference type="GO" id="GO:0008428">
    <property type="term" value="F:ribonuclease inhibitor activity"/>
    <property type="evidence" value="ECO:0007669"/>
    <property type="project" value="InterPro"/>
</dbReference>
<comment type="cofactor">
    <cofactor evidence="9">
        <name>Mg(2+)</name>
        <dbReference type="ChEBI" id="CHEBI:18420"/>
    </cofactor>
</comment>
<keyword evidence="9" id="KW-0460">Magnesium</keyword>
<evidence type="ECO:0000256" key="10">
    <source>
        <dbReference type="RuleBase" id="RU004338"/>
    </source>
</evidence>
<evidence type="ECO:0000256" key="7">
    <source>
        <dbReference type="ARBA" id="ARBA00025046"/>
    </source>
</evidence>
<dbReference type="GO" id="GO:0051252">
    <property type="term" value="P:regulation of RNA metabolic process"/>
    <property type="evidence" value="ECO:0007669"/>
    <property type="project" value="InterPro"/>
</dbReference>
<dbReference type="NCBIfam" id="NF006875">
    <property type="entry name" value="PRK09372.1"/>
    <property type="match status" value="1"/>
</dbReference>
<dbReference type="GO" id="GO:0046872">
    <property type="term" value="F:metal ion binding"/>
    <property type="evidence" value="ECO:0007669"/>
    <property type="project" value="UniProtKB-KW"/>
</dbReference>
<dbReference type="GO" id="GO:0008948">
    <property type="term" value="F:oxaloacetate decarboxylase activity"/>
    <property type="evidence" value="ECO:0007669"/>
    <property type="project" value="UniProtKB-EC"/>
</dbReference>
<keyword evidence="12" id="KW-1185">Reference proteome</keyword>
<dbReference type="Proteomes" id="UP001157439">
    <property type="component" value="Unassembled WGS sequence"/>
</dbReference>
<accession>A0AA37WYK2</accession>
<feature type="binding site" evidence="9">
    <location>
        <position position="97"/>
    </location>
    <ligand>
        <name>substrate</name>
    </ligand>
</feature>
<feature type="binding site" evidence="9">
    <location>
        <begin position="75"/>
        <end position="78"/>
    </location>
    <ligand>
        <name>substrate</name>
    </ligand>
</feature>
<comment type="catalytic activity">
    <reaction evidence="8 10">
        <text>oxaloacetate + H(+) = pyruvate + CO2</text>
        <dbReference type="Rhea" id="RHEA:15641"/>
        <dbReference type="ChEBI" id="CHEBI:15361"/>
        <dbReference type="ChEBI" id="CHEBI:15378"/>
        <dbReference type="ChEBI" id="CHEBI:16452"/>
        <dbReference type="ChEBI" id="CHEBI:16526"/>
        <dbReference type="EC" id="4.1.1.112"/>
    </reaction>
</comment>
<sequence length="161" mass="17222">MNDLLPDLFDQFADKIHWVSSSYRSFGGHQCFYGPIETVKCFEDNSKVKSLLNQPGQGRVLVVDGGGSMRRALLGDLIAASAIANGWAGVIINGCIRDAGEIADMAIGVQALGTAPIKTEKLGVGIVGETIELNNIKIRSGQWIYADLNGIAVSESQLEIE</sequence>
<organism evidence="11 12">
    <name type="scientific">Paraferrimonas haliotis</name>
    <dbReference type="NCBI Taxonomy" id="2013866"/>
    <lineage>
        <taxon>Bacteria</taxon>
        <taxon>Pseudomonadati</taxon>
        <taxon>Pseudomonadota</taxon>
        <taxon>Gammaproteobacteria</taxon>
        <taxon>Alteromonadales</taxon>
        <taxon>Ferrimonadaceae</taxon>
        <taxon>Paraferrimonas</taxon>
    </lineage>
</organism>
<gene>
    <name evidence="11" type="ORF">GCM10007894_24610</name>
</gene>
<comment type="subunit">
    <text evidence="4 10">Homotrimer.</text>
</comment>
<evidence type="ECO:0000256" key="1">
    <source>
        <dbReference type="ARBA" id="ARBA00001342"/>
    </source>
</evidence>
<evidence type="ECO:0000313" key="12">
    <source>
        <dbReference type="Proteomes" id="UP001157439"/>
    </source>
</evidence>
<dbReference type="SUPFAM" id="SSF89562">
    <property type="entry name" value="RraA-like"/>
    <property type="match status" value="1"/>
</dbReference>
<name>A0AA37WYK2_9GAMM</name>
<dbReference type="EMBL" id="BSPO01000003">
    <property type="protein sequence ID" value="GLS84484.1"/>
    <property type="molecule type" value="Genomic_DNA"/>
</dbReference>
<reference evidence="11 12" key="1">
    <citation type="journal article" date="2014" name="Int. J. Syst. Evol. Microbiol.">
        <title>Complete genome sequence of Corynebacterium casei LMG S-19264T (=DSM 44701T), isolated from a smear-ripened cheese.</title>
        <authorList>
            <consortium name="US DOE Joint Genome Institute (JGI-PGF)"/>
            <person name="Walter F."/>
            <person name="Albersmeier A."/>
            <person name="Kalinowski J."/>
            <person name="Ruckert C."/>
        </authorList>
    </citation>
    <scope>NUCLEOTIDE SEQUENCE [LARGE SCALE GENOMIC DNA]</scope>
    <source>
        <strain evidence="11 12">NBRC 112785</strain>
    </source>
</reference>
<dbReference type="GO" id="GO:0047443">
    <property type="term" value="F:4-hydroxy-4-methyl-2-oxoglutarate aldolase activity"/>
    <property type="evidence" value="ECO:0007669"/>
    <property type="project" value="UniProtKB-EC"/>
</dbReference>
<dbReference type="PANTHER" id="PTHR33254">
    <property type="entry name" value="4-HYDROXY-4-METHYL-2-OXOGLUTARATE ALDOLASE 3-RELATED"/>
    <property type="match status" value="1"/>
</dbReference>
<comment type="function">
    <text evidence="7 10">Catalyzes the aldol cleavage of 4-hydroxy-4-methyl-2-oxoglutarate (HMG) into 2 molecules of pyruvate. Also contains a secondary oxaloacetate (OAA) decarboxylase activity due to the common pyruvate enolate transition state formed following C-C bond cleavage in the retro-aldol and decarboxylation reactions.</text>
</comment>
<evidence type="ECO:0000256" key="8">
    <source>
        <dbReference type="ARBA" id="ARBA00047973"/>
    </source>
</evidence>
<dbReference type="Gene3D" id="3.50.30.40">
    <property type="entry name" value="Ribonuclease E inhibitor RraA/RraA-like"/>
    <property type="match status" value="1"/>
</dbReference>
<dbReference type="AlphaFoldDB" id="A0AA37WYK2"/>
<evidence type="ECO:0000256" key="2">
    <source>
        <dbReference type="ARBA" id="ARBA00001968"/>
    </source>
</evidence>